<feature type="transmembrane region" description="Helical" evidence="1">
    <location>
        <begin position="61"/>
        <end position="81"/>
    </location>
</feature>
<keyword evidence="1" id="KW-1133">Transmembrane helix</keyword>
<organism evidence="2">
    <name type="scientific">bioreactor metagenome</name>
    <dbReference type="NCBI Taxonomy" id="1076179"/>
    <lineage>
        <taxon>unclassified sequences</taxon>
        <taxon>metagenomes</taxon>
        <taxon>ecological metagenomes</taxon>
    </lineage>
</organism>
<name>A0A645AUX3_9ZZZZ</name>
<protein>
    <recommendedName>
        <fullName evidence="3">Stage II sporulation protein M</fullName>
    </recommendedName>
</protein>
<comment type="caution">
    <text evidence="2">The sequence shown here is derived from an EMBL/GenBank/DDBJ whole genome shotgun (WGS) entry which is preliminary data.</text>
</comment>
<evidence type="ECO:0000256" key="1">
    <source>
        <dbReference type="SAM" id="Phobius"/>
    </source>
</evidence>
<keyword evidence="1" id="KW-0472">Membrane</keyword>
<keyword evidence="1" id="KW-0812">Transmembrane</keyword>
<sequence>MAPLVAVSRLFSCGPVFGTGSFRPRKCGNRQRADGIFKRLFFTEYPPEPTGRTVLSALAVYFRYPLLAFLLGFASVGAALLPAVTAAYGFFLSFSVCCLTAAFGPGGVLLALAVFGLRCLITLPCYFAVAVPALEKSVALAALSLEKGGRPSPPVYDKAWWLRFAVVSAVLSAGVLTELLVTPWLLNWVLGMILR</sequence>
<dbReference type="AlphaFoldDB" id="A0A645AUX3"/>
<feature type="transmembrane region" description="Helical" evidence="1">
    <location>
        <begin position="87"/>
        <end position="113"/>
    </location>
</feature>
<evidence type="ECO:0000313" key="2">
    <source>
        <dbReference type="EMBL" id="MPM56568.1"/>
    </source>
</evidence>
<feature type="transmembrane region" description="Helical" evidence="1">
    <location>
        <begin position="165"/>
        <end position="190"/>
    </location>
</feature>
<reference evidence="2" key="1">
    <citation type="submission" date="2019-08" db="EMBL/GenBank/DDBJ databases">
        <authorList>
            <person name="Kucharzyk K."/>
            <person name="Murdoch R.W."/>
            <person name="Higgins S."/>
            <person name="Loffler F."/>
        </authorList>
    </citation>
    <scope>NUCLEOTIDE SEQUENCE</scope>
</reference>
<proteinExistence type="predicted"/>
<accession>A0A645AUX3</accession>
<evidence type="ECO:0008006" key="3">
    <source>
        <dbReference type="Google" id="ProtNLM"/>
    </source>
</evidence>
<gene>
    <name evidence="2" type="ORF">SDC9_103377</name>
</gene>
<dbReference type="EMBL" id="VSSQ01015820">
    <property type="protein sequence ID" value="MPM56568.1"/>
    <property type="molecule type" value="Genomic_DNA"/>
</dbReference>